<reference evidence="8" key="1">
    <citation type="submission" date="2017-04" db="EMBL/GenBank/DDBJ databases">
        <authorList>
            <person name="Varghese N."/>
            <person name="Submissions S."/>
        </authorList>
    </citation>
    <scope>NUCLEOTIDE SEQUENCE [LARGE SCALE GENOMIC DNA]</scope>
    <source>
        <strain evidence="8">DSM 9293</strain>
    </source>
</reference>
<comment type="catalytic activity">
    <reaction evidence="4 5">
        <text>[thioredoxin]-disulfide + L-methionine + H2O = L-methionine (S)-S-oxide + [thioredoxin]-dithiol</text>
        <dbReference type="Rhea" id="RHEA:19993"/>
        <dbReference type="Rhea" id="RHEA-COMP:10698"/>
        <dbReference type="Rhea" id="RHEA-COMP:10700"/>
        <dbReference type="ChEBI" id="CHEBI:15377"/>
        <dbReference type="ChEBI" id="CHEBI:29950"/>
        <dbReference type="ChEBI" id="CHEBI:50058"/>
        <dbReference type="ChEBI" id="CHEBI:57844"/>
        <dbReference type="ChEBI" id="CHEBI:58772"/>
        <dbReference type="EC" id="1.8.4.11"/>
    </reaction>
</comment>
<dbReference type="STRING" id="28034.BFX07_10700"/>
<dbReference type="InterPro" id="IPR036509">
    <property type="entry name" value="Met_Sox_Rdtase_MsrA_sf"/>
</dbReference>
<evidence type="ECO:0000313" key="7">
    <source>
        <dbReference type="EMBL" id="SMC06738.1"/>
    </source>
</evidence>
<feature type="domain" description="Peptide methionine sulphoxide reductase MsrA" evidence="6">
    <location>
        <begin position="12"/>
        <end position="162"/>
    </location>
</feature>
<evidence type="ECO:0000256" key="4">
    <source>
        <dbReference type="ARBA" id="ARBA00048782"/>
    </source>
</evidence>
<evidence type="ECO:0000256" key="2">
    <source>
        <dbReference type="ARBA" id="ARBA00023002"/>
    </source>
</evidence>
<dbReference type="Proteomes" id="UP000192660">
    <property type="component" value="Unassembled WGS sequence"/>
</dbReference>
<dbReference type="EC" id="1.8.4.11" evidence="5"/>
<gene>
    <name evidence="5" type="primary">msrA</name>
    <name evidence="7" type="ORF">SAMN00768000_2996</name>
</gene>
<dbReference type="PANTHER" id="PTHR43774">
    <property type="entry name" value="PEPTIDE METHIONINE SULFOXIDE REDUCTASE"/>
    <property type="match status" value="1"/>
</dbReference>
<dbReference type="GO" id="GO:0008113">
    <property type="term" value="F:peptide-methionine (S)-S-oxide reductase activity"/>
    <property type="evidence" value="ECO:0007669"/>
    <property type="project" value="UniProtKB-UniRule"/>
</dbReference>
<dbReference type="AlphaFoldDB" id="A0A1W1WK81"/>
<dbReference type="HAMAP" id="MF_01401">
    <property type="entry name" value="MsrA"/>
    <property type="match status" value="1"/>
</dbReference>
<comment type="function">
    <text evidence="5">Has an important function as a repair enzyme for proteins that have been inactivated by oxidation. Catalyzes the reversible oxidation-reduction of methionine sulfoxide in proteins to methionine.</text>
</comment>
<protein>
    <recommendedName>
        <fullName evidence="5">Peptide methionine sulfoxide reductase MsrA</fullName>
        <shortName evidence="5">Protein-methionine-S-oxide reductase</shortName>
        <ecNumber evidence="5">1.8.4.11</ecNumber>
    </recommendedName>
    <alternativeName>
        <fullName evidence="5">Peptide-methionine (S)-S-oxide reductase</fullName>
        <shortName evidence="5">Peptide Met(O) reductase</shortName>
    </alternativeName>
</protein>
<proteinExistence type="inferred from homology"/>
<dbReference type="FunFam" id="3.30.1060.10:FF:000003">
    <property type="entry name" value="Peptide methionine sulfoxide reductase MsrA"/>
    <property type="match status" value="1"/>
</dbReference>
<dbReference type="SUPFAM" id="SSF55068">
    <property type="entry name" value="Peptide methionine sulfoxide reductase"/>
    <property type="match status" value="1"/>
</dbReference>
<keyword evidence="8" id="KW-1185">Reference proteome</keyword>
<evidence type="ECO:0000259" key="6">
    <source>
        <dbReference type="Pfam" id="PF01625"/>
    </source>
</evidence>
<comment type="similarity">
    <text evidence="1 5">Belongs to the MsrA Met sulfoxide reductase family.</text>
</comment>
<dbReference type="InterPro" id="IPR002569">
    <property type="entry name" value="Met_Sox_Rdtase_MsrA_dom"/>
</dbReference>
<evidence type="ECO:0000256" key="3">
    <source>
        <dbReference type="ARBA" id="ARBA00047806"/>
    </source>
</evidence>
<evidence type="ECO:0000256" key="5">
    <source>
        <dbReference type="HAMAP-Rule" id="MF_01401"/>
    </source>
</evidence>
<dbReference type="PANTHER" id="PTHR43774:SF1">
    <property type="entry name" value="PEPTIDE METHIONINE SULFOXIDE REDUCTASE MSRA 2"/>
    <property type="match status" value="1"/>
</dbReference>
<feature type="active site" evidence="5">
    <location>
        <position position="18"/>
    </location>
</feature>
<sequence length="183" mass="20880">MAAGDMQQVSLATFAGGCFWCMVHPFDQMPGVLEVVSGYTGGTTENPTYEEVCSGTTGHYEAVQITFDPRQITYEQLLEVFWRQIDPMDSQGQFYDRGPSYRPAIFYHDLQQRALAEQSKARLNASGRFPAPIVVPILPAGKFYPAEDYHQDFYQTHPEHYQRYRQASGRDIFLAQFWGQSSK</sequence>
<organism evidence="7 8">
    <name type="scientific">Sulfobacillus thermosulfidooxidans (strain DSM 9293 / VKM B-1269 / AT-1)</name>
    <dbReference type="NCBI Taxonomy" id="929705"/>
    <lineage>
        <taxon>Bacteria</taxon>
        <taxon>Bacillati</taxon>
        <taxon>Bacillota</taxon>
        <taxon>Clostridia</taxon>
        <taxon>Eubacteriales</taxon>
        <taxon>Clostridiales Family XVII. Incertae Sedis</taxon>
        <taxon>Sulfobacillus</taxon>
    </lineage>
</organism>
<dbReference type="OrthoDB" id="4174719at2"/>
<dbReference type="NCBIfam" id="TIGR00401">
    <property type="entry name" value="msrA"/>
    <property type="match status" value="1"/>
</dbReference>
<evidence type="ECO:0000256" key="1">
    <source>
        <dbReference type="ARBA" id="ARBA00005591"/>
    </source>
</evidence>
<dbReference type="RefSeq" id="WP_020374040.1">
    <property type="nucleotide sequence ID" value="NZ_FWWY01000001.1"/>
</dbReference>
<comment type="catalytic activity">
    <reaction evidence="3 5">
        <text>L-methionyl-[protein] + [thioredoxin]-disulfide + H2O = L-methionyl-(S)-S-oxide-[protein] + [thioredoxin]-dithiol</text>
        <dbReference type="Rhea" id="RHEA:14217"/>
        <dbReference type="Rhea" id="RHEA-COMP:10698"/>
        <dbReference type="Rhea" id="RHEA-COMP:10700"/>
        <dbReference type="Rhea" id="RHEA-COMP:12313"/>
        <dbReference type="Rhea" id="RHEA-COMP:12315"/>
        <dbReference type="ChEBI" id="CHEBI:15377"/>
        <dbReference type="ChEBI" id="CHEBI:16044"/>
        <dbReference type="ChEBI" id="CHEBI:29950"/>
        <dbReference type="ChEBI" id="CHEBI:44120"/>
        <dbReference type="ChEBI" id="CHEBI:50058"/>
        <dbReference type="EC" id="1.8.4.11"/>
    </reaction>
</comment>
<keyword evidence="2 5" id="KW-0560">Oxidoreductase</keyword>
<accession>A0A1W1WK81</accession>
<evidence type="ECO:0000313" key="8">
    <source>
        <dbReference type="Proteomes" id="UP000192660"/>
    </source>
</evidence>
<dbReference type="Pfam" id="PF01625">
    <property type="entry name" value="PMSR"/>
    <property type="match status" value="1"/>
</dbReference>
<dbReference type="Gene3D" id="3.30.1060.10">
    <property type="entry name" value="Peptide methionine sulphoxide reductase MsrA"/>
    <property type="match status" value="1"/>
</dbReference>
<name>A0A1W1WK81_SULTA</name>
<dbReference type="GO" id="GO:0033744">
    <property type="term" value="F:L-methionine:thioredoxin-disulfide S-oxidoreductase activity"/>
    <property type="evidence" value="ECO:0007669"/>
    <property type="project" value="RHEA"/>
</dbReference>
<dbReference type="EMBL" id="FWWY01000001">
    <property type="protein sequence ID" value="SMC06738.1"/>
    <property type="molecule type" value="Genomic_DNA"/>
</dbReference>